<dbReference type="EMBL" id="JACEFO010002663">
    <property type="protein sequence ID" value="KAF8652310.1"/>
    <property type="molecule type" value="Genomic_DNA"/>
</dbReference>
<protein>
    <recommendedName>
        <fullName evidence="1">Retrovirus-related Pol polyprotein from transposon TNT 1-94-like beta-barrel domain-containing protein</fullName>
    </recommendedName>
</protein>
<sequence>MDSGASCHVTGDKSLFSSPVRPISPAGCMVTAYRARDGRQLPIGGVGPISCNGNFQLPDVMYVPDLRTGVILVSVPQLAELGYLVMFGGGQCHVKDQSSGKMVGNGWLDNQDGLYHLRFLKIASNTTDRMAP</sequence>
<evidence type="ECO:0000259" key="1">
    <source>
        <dbReference type="Pfam" id="PF22936"/>
    </source>
</evidence>
<evidence type="ECO:0000313" key="2">
    <source>
        <dbReference type="EMBL" id="KAF8652310.1"/>
    </source>
</evidence>
<evidence type="ECO:0000313" key="4">
    <source>
        <dbReference type="Proteomes" id="UP000636709"/>
    </source>
</evidence>
<dbReference type="Pfam" id="PF22936">
    <property type="entry name" value="Pol_BBD"/>
    <property type="match status" value="1"/>
</dbReference>
<reference evidence="3" key="1">
    <citation type="submission" date="2020-07" db="EMBL/GenBank/DDBJ databases">
        <title>Genome sequence and genetic diversity analysis of an under-domesticated orphan crop, white fonio (Digitaria exilis).</title>
        <authorList>
            <person name="Bennetzen J.L."/>
            <person name="Chen S."/>
            <person name="Ma X."/>
            <person name="Wang X."/>
            <person name="Yssel A.E.J."/>
            <person name="Chaluvadi S.R."/>
            <person name="Johnson M."/>
            <person name="Gangashetty P."/>
            <person name="Hamidou F."/>
            <person name="Sanogo M.D."/>
            <person name="Zwaenepoel A."/>
            <person name="Wallace J."/>
            <person name="Van De Peer Y."/>
            <person name="Van Deynze A."/>
        </authorList>
    </citation>
    <scope>NUCLEOTIDE SEQUENCE</scope>
    <source>
        <tissue evidence="3">Leaves</tissue>
    </source>
</reference>
<dbReference type="OrthoDB" id="690436at2759"/>
<comment type="caution">
    <text evidence="3">The sequence shown here is derived from an EMBL/GenBank/DDBJ whole genome shotgun (WGS) entry which is preliminary data.</text>
</comment>
<dbReference type="Proteomes" id="UP000636709">
    <property type="component" value="Unassembled WGS sequence"/>
</dbReference>
<organism evidence="3 4">
    <name type="scientific">Digitaria exilis</name>
    <dbReference type="NCBI Taxonomy" id="1010633"/>
    <lineage>
        <taxon>Eukaryota</taxon>
        <taxon>Viridiplantae</taxon>
        <taxon>Streptophyta</taxon>
        <taxon>Embryophyta</taxon>
        <taxon>Tracheophyta</taxon>
        <taxon>Spermatophyta</taxon>
        <taxon>Magnoliopsida</taxon>
        <taxon>Liliopsida</taxon>
        <taxon>Poales</taxon>
        <taxon>Poaceae</taxon>
        <taxon>PACMAD clade</taxon>
        <taxon>Panicoideae</taxon>
        <taxon>Panicodae</taxon>
        <taxon>Paniceae</taxon>
        <taxon>Anthephorinae</taxon>
        <taxon>Digitaria</taxon>
    </lineage>
</organism>
<evidence type="ECO:0000313" key="3">
    <source>
        <dbReference type="EMBL" id="KAF8736554.1"/>
    </source>
</evidence>
<feature type="domain" description="Retrovirus-related Pol polyprotein from transposon TNT 1-94-like beta-barrel" evidence="1">
    <location>
        <begin position="1"/>
        <end position="83"/>
    </location>
</feature>
<keyword evidence="4" id="KW-1185">Reference proteome</keyword>
<dbReference type="AlphaFoldDB" id="A0A835KLM3"/>
<name>A0A835KLM3_9POAL</name>
<dbReference type="InterPro" id="IPR054722">
    <property type="entry name" value="PolX-like_BBD"/>
</dbReference>
<proteinExistence type="predicted"/>
<accession>A0A835KLM3</accession>
<dbReference type="EMBL" id="JACEFO010001435">
    <property type="protein sequence ID" value="KAF8736554.1"/>
    <property type="molecule type" value="Genomic_DNA"/>
</dbReference>
<gene>
    <name evidence="3" type="ORF">HU200_014326</name>
    <name evidence="2" type="ORF">HU200_062837</name>
</gene>